<reference evidence="3" key="1">
    <citation type="journal article" date="2019" name="Int. J. Syst. Evol. Microbiol.">
        <title>The Global Catalogue of Microorganisms (GCM) 10K type strain sequencing project: providing services to taxonomists for standard genome sequencing and annotation.</title>
        <authorList>
            <consortium name="The Broad Institute Genomics Platform"/>
            <consortium name="The Broad Institute Genome Sequencing Center for Infectious Disease"/>
            <person name="Wu L."/>
            <person name="Ma J."/>
        </authorList>
    </citation>
    <scope>NUCLEOTIDE SEQUENCE [LARGE SCALE GENOMIC DNA]</scope>
    <source>
        <strain evidence="3">JCM 3175</strain>
    </source>
</reference>
<accession>A0ABP8SVT7</accession>
<comment type="caution">
    <text evidence="2">The sequence shown here is derived from an EMBL/GenBank/DDBJ whole genome shotgun (WGS) entry which is preliminary data.</text>
</comment>
<organism evidence="2 3">
    <name type="scientific">Micromonospora coerulea</name>
    <dbReference type="NCBI Taxonomy" id="47856"/>
    <lineage>
        <taxon>Bacteria</taxon>
        <taxon>Bacillati</taxon>
        <taxon>Actinomycetota</taxon>
        <taxon>Actinomycetes</taxon>
        <taxon>Micromonosporales</taxon>
        <taxon>Micromonosporaceae</taxon>
        <taxon>Micromonospora</taxon>
    </lineage>
</organism>
<evidence type="ECO:0000313" key="3">
    <source>
        <dbReference type="Proteomes" id="UP001500307"/>
    </source>
</evidence>
<gene>
    <name evidence="2" type="ORF">GCM10023176_43470</name>
</gene>
<dbReference type="EMBL" id="BAABGU010000025">
    <property type="protein sequence ID" value="GAA4575028.1"/>
    <property type="molecule type" value="Genomic_DNA"/>
</dbReference>
<evidence type="ECO:0000256" key="1">
    <source>
        <dbReference type="SAM" id="MobiDB-lite"/>
    </source>
</evidence>
<evidence type="ECO:0000313" key="2">
    <source>
        <dbReference type="EMBL" id="GAA4575028.1"/>
    </source>
</evidence>
<dbReference type="RefSeq" id="WP_346122274.1">
    <property type="nucleotide sequence ID" value="NZ_BAABGU010000025.1"/>
</dbReference>
<keyword evidence="3" id="KW-1185">Reference proteome</keyword>
<dbReference type="Proteomes" id="UP001500307">
    <property type="component" value="Unassembled WGS sequence"/>
</dbReference>
<name>A0ABP8SVT7_9ACTN</name>
<feature type="region of interest" description="Disordered" evidence="1">
    <location>
        <begin position="1"/>
        <end position="32"/>
    </location>
</feature>
<proteinExistence type="predicted"/>
<sequence length="56" mass="6409">MPVRDPEALHPSAGEVADPPIRNHSGYPEAPEFHRERTRVAWLLRRTVPSARRRLG</sequence>
<protein>
    <submittedName>
        <fullName evidence="2">Uncharacterized protein</fullName>
    </submittedName>
</protein>